<dbReference type="EC" id="3.2.1.45" evidence="5 12"/>
<dbReference type="PRINTS" id="PR00843">
    <property type="entry name" value="GLHYDRLASE30"/>
</dbReference>
<dbReference type="Proteomes" id="UP001328107">
    <property type="component" value="Unassembled WGS sequence"/>
</dbReference>
<dbReference type="Gene3D" id="3.20.20.80">
    <property type="entry name" value="Glycosidases"/>
    <property type="match status" value="1"/>
</dbReference>
<dbReference type="GO" id="GO:0042391">
    <property type="term" value="P:regulation of membrane potential"/>
    <property type="evidence" value="ECO:0007669"/>
    <property type="project" value="UniProtKB-ARBA"/>
</dbReference>
<dbReference type="GO" id="GO:0008202">
    <property type="term" value="P:steroid metabolic process"/>
    <property type="evidence" value="ECO:0007669"/>
    <property type="project" value="UniProtKB-ARBA"/>
</dbReference>
<comment type="catalytic activity">
    <reaction evidence="11">
        <text>an N-acyl-1-beta-D-glucosyl-15-methylhexadecasphing-4-enine + H2O = an N-acyl-15-methylhexadecasphing-4-enine + D-glucose</text>
        <dbReference type="Rhea" id="RHEA:34755"/>
        <dbReference type="ChEBI" id="CHEBI:4167"/>
        <dbReference type="ChEBI" id="CHEBI:15377"/>
        <dbReference type="ChEBI" id="CHEBI:70815"/>
        <dbReference type="ChEBI" id="CHEBI:70846"/>
    </reaction>
    <physiologicalReaction direction="left-to-right" evidence="11">
        <dbReference type="Rhea" id="RHEA:34756"/>
    </physiologicalReaction>
</comment>
<dbReference type="GO" id="GO:0030163">
    <property type="term" value="P:protein catabolic process"/>
    <property type="evidence" value="ECO:0007669"/>
    <property type="project" value="UniProtKB-ARBA"/>
</dbReference>
<organism evidence="15 16">
    <name type="scientific">Pristionchus mayeri</name>
    <dbReference type="NCBI Taxonomy" id="1317129"/>
    <lineage>
        <taxon>Eukaryota</taxon>
        <taxon>Metazoa</taxon>
        <taxon>Ecdysozoa</taxon>
        <taxon>Nematoda</taxon>
        <taxon>Chromadorea</taxon>
        <taxon>Rhabditida</taxon>
        <taxon>Rhabditina</taxon>
        <taxon>Diplogasteromorpha</taxon>
        <taxon>Diplogasteroidea</taxon>
        <taxon>Neodiplogasteridae</taxon>
        <taxon>Pristionchus</taxon>
    </lineage>
</organism>
<dbReference type="GO" id="GO:0006066">
    <property type="term" value="P:alcohol metabolic process"/>
    <property type="evidence" value="ECO:0007669"/>
    <property type="project" value="UniProtKB-ARBA"/>
</dbReference>
<evidence type="ECO:0000256" key="9">
    <source>
        <dbReference type="ARBA" id="ARBA00023098"/>
    </source>
</evidence>
<evidence type="ECO:0000259" key="14">
    <source>
        <dbReference type="Pfam" id="PF17189"/>
    </source>
</evidence>
<dbReference type="GO" id="GO:0004348">
    <property type="term" value="F:glucosylceramidase activity"/>
    <property type="evidence" value="ECO:0007669"/>
    <property type="project" value="UniProtKB-EC"/>
</dbReference>
<evidence type="ECO:0000256" key="10">
    <source>
        <dbReference type="ARBA" id="ARBA00050474"/>
    </source>
</evidence>
<dbReference type="InterPro" id="IPR033452">
    <property type="entry name" value="GH30_C"/>
</dbReference>
<gene>
    <name evidence="15" type="ORF">PMAYCL1PPCAC_25073</name>
</gene>
<keyword evidence="6" id="KW-0732">Signal</keyword>
<evidence type="ECO:0000256" key="1">
    <source>
        <dbReference type="ARBA" id="ARBA00001013"/>
    </source>
</evidence>
<dbReference type="GO" id="GO:0016758">
    <property type="term" value="F:hexosyltransferase activity"/>
    <property type="evidence" value="ECO:0007669"/>
    <property type="project" value="UniProtKB-ARBA"/>
</dbReference>
<evidence type="ECO:0000256" key="3">
    <source>
        <dbReference type="ARBA" id="ARBA00004991"/>
    </source>
</evidence>
<evidence type="ECO:0000256" key="4">
    <source>
        <dbReference type="ARBA" id="ARBA00005382"/>
    </source>
</evidence>
<evidence type="ECO:0000259" key="13">
    <source>
        <dbReference type="Pfam" id="PF02055"/>
    </source>
</evidence>
<dbReference type="GO" id="GO:0051246">
    <property type="term" value="P:regulation of protein metabolic process"/>
    <property type="evidence" value="ECO:0007669"/>
    <property type="project" value="UniProtKB-ARBA"/>
</dbReference>
<evidence type="ECO:0000256" key="6">
    <source>
        <dbReference type="ARBA" id="ARBA00022729"/>
    </source>
</evidence>
<dbReference type="GO" id="GO:0005764">
    <property type="term" value="C:lysosome"/>
    <property type="evidence" value="ECO:0007669"/>
    <property type="project" value="UniProtKB-ARBA"/>
</dbReference>
<dbReference type="GO" id="GO:0032006">
    <property type="term" value="P:regulation of TOR signaling"/>
    <property type="evidence" value="ECO:0007669"/>
    <property type="project" value="UniProtKB-ARBA"/>
</dbReference>
<dbReference type="FunFam" id="3.20.20.80:FF:000030">
    <property type="entry name" value="Lysosomal acid glucosylceramidase"/>
    <property type="match status" value="1"/>
</dbReference>
<evidence type="ECO:0000256" key="8">
    <source>
        <dbReference type="ARBA" id="ARBA00022919"/>
    </source>
</evidence>
<dbReference type="Pfam" id="PF17189">
    <property type="entry name" value="Glyco_hydro_30C"/>
    <property type="match status" value="1"/>
</dbReference>
<sequence>DCALRTFSDGPVCVCNATHCDDIEPLGSISLGNAVIYRTNDKGANMERTVQKQKPQADGLIVELDPSTIYQEMIGFGGCFVDAVGINLVSLSEPAQEKLMRAYFGSTGTEYSIGRVPIASTDFSYGQYSYDEVEGDFNLTNFALPQDDFDYKIPYIKQAVEMAKETGGLNLFASPWSAPAWMKTNGEMAGGGELKGDADGPYYVTWANYFVKFFEAYLAQGITFWAVTPQNEPTSGAEPDYAWQTMFFDAQMETNFVKNHLGPALKSSDASKNLTIIGLDDNRFMLPGWADVMFEDPVVSSYVGGIGVHWYEDEIFPVSALTATHDRHPDKFILYTEACNGWLIVQGKYPRLGYFFRAERYAFSIITTLNNWVTGWTDWSMILDMTGGQTWVPNPVDAPIIVNKDTQEFYKQPMYYTMAHFSKFLKPGARRVKVTLPTLPKDVYVLGAVMVDGQRYVTVLNKNDKENVTLSLSEKGIDGVYTTISVPPHSVVT</sequence>
<feature type="domain" description="Glycosyl hydrolase family 30 TIM-barrel" evidence="13">
    <location>
        <begin position="75"/>
        <end position="425"/>
    </location>
</feature>
<feature type="non-terminal residue" evidence="15">
    <location>
        <position position="1"/>
    </location>
</feature>
<keyword evidence="8 12" id="KW-0746">Sphingolipid metabolism</keyword>
<dbReference type="GO" id="GO:0006914">
    <property type="term" value="P:autophagy"/>
    <property type="evidence" value="ECO:0007669"/>
    <property type="project" value="UniProtKB-ARBA"/>
</dbReference>
<dbReference type="InterPro" id="IPR017853">
    <property type="entry name" value="GH"/>
</dbReference>
<evidence type="ECO:0000256" key="5">
    <source>
        <dbReference type="ARBA" id="ARBA00012658"/>
    </source>
</evidence>
<keyword evidence="16" id="KW-1185">Reference proteome</keyword>
<dbReference type="GO" id="GO:0005102">
    <property type="term" value="F:signaling receptor binding"/>
    <property type="evidence" value="ECO:0007669"/>
    <property type="project" value="UniProtKB-ARBA"/>
</dbReference>
<evidence type="ECO:0000313" key="16">
    <source>
        <dbReference type="Proteomes" id="UP001328107"/>
    </source>
</evidence>
<comment type="pathway">
    <text evidence="3">Sphingolipid metabolism.</text>
</comment>
<evidence type="ECO:0000256" key="2">
    <source>
        <dbReference type="ARBA" id="ARBA00004760"/>
    </source>
</evidence>
<feature type="domain" description="Glycosyl hydrolase family 30 beta sandwich" evidence="14">
    <location>
        <begin position="428"/>
        <end position="493"/>
    </location>
</feature>
<evidence type="ECO:0000256" key="11">
    <source>
        <dbReference type="ARBA" id="ARBA00051345"/>
    </source>
</evidence>
<dbReference type="PANTHER" id="PTHR11069">
    <property type="entry name" value="GLUCOSYLCERAMIDASE"/>
    <property type="match status" value="1"/>
</dbReference>
<comment type="catalytic activity">
    <reaction evidence="10">
        <text>a beta-D-glucosylceramide + H2O = an N-acyl-sphingoid base + D-glucose</text>
        <dbReference type="Rhea" id="RHEA:81447"/>
        <dbReference type="ChEBI" id="CHEBI:4167"/>
        <dbReference type="ChEBI" id="CHEBI:15377"/>
        <dbReference type="ChEBI" id="CHEBI:83264"/>
        <dbReference type="ChEBI" id="CHEBI:83273"/>
    </reaction>
    <physiologicalReaction direction="left-to-right" evidence="10">
        <dbReference type="Rhea" id="RHEA:81448"/>
    </physiologicalReaction>
</comment>
<evidence type="ECO:0000256" key="7">
    <source>
        <dbReference type="ARBA" id="ARBA00022801"/>
    </source>
</evidence>
<dbReference type="GO" id="GO:0016241">
    <property type="term" value="P:regulation of macroautophagy"/>
    <property type="evidence" value="ECO:0007669"/>
    <property type="project" value="UniProtKB-ARBA"/>
</dbReference>
<keyword evidence="7 12" id="KW-0378">Hydrolase</keyword>
<dbReference type="PANTHER" id="PTHR11069:SF23">
    <property type="entry name" value="LYSOSOMAL ACID GLUCOSYLCERAMIDASE"/>
    <property type="match status" value="1"/>
</dbReference>
<comment type="pathway">
    <text evidence="2">Lipid metabolism; sphingolipid metabolism.</text>
</comment>
<keyword evidence="12" id="KW-0326">Glycosidase</keyword>
<reference evidence="16" key="1">
    <citation type="submission" date="2022-10" db="EMBL/GenBank/DDBJ databases">
        <title>Genome assembly of Pristionchus species.</title>
        <authorList>
            <person name="Yoshida K."/>
            <person name="Sommer R.J."/>
        </authorList>
    </citation>
    <scope>NUCLEOTIDE SEQUENCE [LARGE SCALE GENOMIC DNA]</scope>
    <source>
        <strain evidence="16">RS5460</strain>
    </source>
</reference>
<comment type="caution">
    <text evidence="15">The sequence shown here is derived from an EMBL/GenBank/DDBJ whole genome shotgun (WGS) entry which is preliminary data.</text>
</comment>
<comment type="similarity">
    <text evidence="4 12">Belongs to the glycosyl hydrolase 30 family.</text>
</comment>
<dbReference type="Pfam" id="PF02055">
    <property type="entry name" value="Glyco_hydro_30"/>
    <property type="match status" value="1"/>
</dbReference>
<dbReference type="InterPro" id="IPR033453">
    <property type="entry name" value="Glyco_hydro_30_TIM-barrel"/>
</dbReference>
<dbReference type="SUPFAM" id="SSF51445">
    <property type="entry name" value="(Trans)glycosidases"/>
    <property type="match status" value="1"/>
</dbReference>
<protein>
    <recommendedName>
        <fullName evidence="5 12">Glucosylceramidase</fullName>
        <ecNumber evidence="5 12">3.2.1.45</ecNumber>
    </recommendedName>
</protein>
<dbReference type="GO" id="GO:0006680">
    <property type="term" value="P:glucosylceramide catabolic process"/>
    <property type="evidence" value="ECO:0007669"/>
    <property type="project" value="UniProtKB-ARBA"/>
</dbReference>
<evidence type="ECO:0000313" key="15">
    <source>
        <dbReference type="EMBL" id="GMR54878.1"/>
    </source>
</evidence>
<accession>A0AAN5D1N4</accession>
<comment type="catalytic activity">
    <reaction evidence="1">
        <text>a beta-D-glucosyl-(1&lt;-&gt;1')-N-acylsphing-4-enine + H2O = an N-acylsphing-4-enine + D-glucose</text>
        <dbReference type="Rhea" id="RHEA:13269"/>
        <dbReference type="ChEBI" id="CHEBI:4167"/>
        <dbReference type="ChEBI" id="CHEBI:15377"/>
        <dbReference type="ChEBI" id="CHEBI:22801"/>
        <dbReference type="ChEBI" id="CHEBI:52639"/>
        <dbReference type="EC" id="3.2.1.45"/>
    </reaction>
    <physiologicalReaction direction="left-to-right" evidence="1">
        <dbReference type="Rhea" id="RHEA:13270"/>
    </physiologicalReaction>
</comment>
<name>A0AAN5D1N4_9BILA</name>
<dbReference type="GO" id="GO:0010605">
    <property type="term" value="P:negative regulation of macromolecule metabolic process"/>
    <property type="evidence" value="ECO:0007669"/>
    <property type="project" value="UniProtKB-ARBA"/>
</dbReference>
<proteinExistence type="inferred from homology"/>
<dbReference type="GO" id="GO:0005774">
    <property type="term" value="C:vacuolar membrane"/>
    <property type="evidence" value="ECO:0007669"/>
    <property type="project" value="UniProtKB-ARBA"/>
</dbReference>
<feature type="non-terminal residue" evidence="15">
    <location>
        <position position="493"/>
    </location>
</feature>
<keyword evidence="9 12" id="KW-0443">Lipid metabolism</keyword>
<dbReference type="SUPFAM" id="SSF51011">
    <property type="entry name" value="Glycosyl hydrolase domain"/>
    <property type="match status" value="1"/>
</dbReference>
<dbReference type="EMBL" id="BTRK01000005">
    <property type="protein sequence ID" value="GMR54878.1"/>
    <property type="molecule type" value="Genomic_DNA"/>
</dbReference>
<dbReference type="GO" id="GO:0007040">
    <property type="term" value="P:lysosome organization"/>
    <property type="evidence" value="ECO:0007669"/>
    <property type="project" value="UniProtKB-ARBA"/>
</dbReference>
<dbReference type="AlphaFoldDB" id="A0AAN5D1N4"/>
<dbReference type="InterPro" id="IPR001139">
    <property type="entry name" value="Glyco_hydro_30"/>
</dbReference>
<evidence type="ECO:0000256" key="12">
    <source>
        <dbReference type="RuleBase" id="RU361188"/>
    </source>
</evidence>